<sequence length="185" mass="19683">MAKKEKAAPPADGAAPAPGKGKLKLIILIVVGLLIAIGGSVGATWFFLHKSAPPAAEVGKEGEQAEGEEGKGPDGKPLKKEAIYEVLAPAFIVNFNVNGRQRYMQVSVALMARDQAKLDALKAHMPVLRNNLVLLFSGQSFDNLATPVGKEMLRQLATASVQELAKKEVGDTTVEQVLFTNIVLQ</sequence>
<comment type="caution">
    <text evidence="12">The sequence shown here is derived from an EMBL/GenBank/DDBJ whole genome shotgun (WGS) entry which is preliminary data.</text>
</comment>
<dbReference type="Proteomes" id="UP001143328">
    <property type="component" value="Unassembled WGS sequence"/>
</dbReference>
<evidence type="ECO:0000313" key="13">
    <source>
        <dbReference type="Proteomes" id="UP001143328"/>
    </source>
</evidence>
<keyword evidence="12" id="KW-0282">Flagellum</keyword>
<name>A0A9W6KCB2_9PSED</name>
<evidence type="ECO:0000256" key="6">
    <source>
        <dbReference type="ARBA" id="ARBA00022692"/>
    </source>
</evidence>
<keyword evidence="10" id="KW-0997">Cell inner membrane</keyword>
<dbReference type="EMBL" id="BSFN01000022">
    <property type="protein sequence ID" value="GLK91580.1"/>
    <property type="molecule type" value="Genomic_DNA"/>
</dbReference>
<dbReference type="GO" id="GO:0006935">
    <property type="term" value="P:chemotaxis"/>
    <property type="evidence" value="ECO:0007669"/>
    <property type="project" value="UniProtKB-KW"/>
</dbReference>
<reference evidence="12" key="1">
    <citation type="journal article" date="2014" name="Int. J. Syst. Evol. Microbiol.">
        <title>Complete genome sequence of Corynebacterium casei LMG S-19264T (=DSM 44701T), isolated from a smear-ripened cheese.</title>
        <authorList>
            <consortium name="US DOE Joint Genome Institute (JGI-PGF)"/>
            <person name="Walter F."/>
            <person name="Albersmeier A."/>
            <person name="Kalinowski J."/>
            <person name="Ruckert C."/>
        </authorList>
    </citation>
    <scope>NUCLEOTIDE SEQUENCE</scope>
    <source>
        <strain evidence="12">VKM B-2935</strain>
    </source>
</reference>
<dbReference type="NCBIfam" id="NF004285">
    <property type="entry name" value="PRK05696.1"/>
    <property type="match status" value="1"/>
</dbReference>
<evidence type="ECO:0000256" key="9">
    <source>
        <dbReference type="ARBA" id="ARBA00023136"/>
    </source>
</evidence>
<dbReference type="GO" id="GO:0005886">
    <property type="term" value="C:plasma membrane"/>
    <property type="evidence" value="ECO:0007669"/>
    <property type="project" value="UniProtKB-SubCell"/>
</dbReference>
<protein>
    <recommendedName>
        <fullName evidence="10">Flagellar protein FliL</fullName>
    </recommendedName>
</protein>
<evidence type="ECO:0000256" key="3">
    <source>
        <dbReference type="ARBA" id="ARBA00008281"/>
    </source>
</evidence>
<reference evidence="12" key="2">
    <citation type="submission" date="2023-01" db="EMBL/GenBank/DDBJ databases">
        <authorList>
            <person name="Sun Q."/>
            <person name="Evtushenko L."/>
        </authorList>
    </citation>
    <scope>NUCLEOTIDE SEQUENCE</scope>
    <source>
        <strain evidence="12">VKM B-2935</strain>
    </source>
</reference>
<keyword evidence="12" id="KW-0966">Cell projection</keyword>
<keyword evidence="13" id="KW-1185">Reference proteome</keyword>
<dbReference type="Pfam" id="PF03748">
    <property type="entry name" value="FliL"/>
    <property type="match status" value="1"/>
</dbReference>
<comment type="similarity">
    <text evidence="3 10">Belongs to the FliL family.</text>
</comment>
<evidence type="ECO:0000256" key="10">
    <source>
        <dbReference type="RuleBase" id="RU364125"/>
    </source>
</evidence>
<comment type="subcellular location">
    <subcellularLocation>
        <location evidence="10">Cell inner membrane</location>
    </subcellularLocation>
    <subcellularLocation>
        <location evidence="2">Cell membrane</location>
        <topology evidence="2">Single-pass membrane protein</topology>
    </subcellularLocation>
</comment>
<feature type="region of interest" description="Disordered" evidence="11">
    <location>
        <begin position="58"/>
        <end position="77"/>
    </location>
</feature>
<evidence type="ECO:0000256" key="1">
    <source>
        <dbReference type="ARBA" id="ARBA00002254"/>
    </source>
</evidence>
<dbReference type="PANTHER" id="PTHR35091">
    <property type="entry name" value="FLAGELLAR PROTEIN FLIL"/>
    <property type="match status" value="1"/>
</dbReference>
<accession>A0A9W6KCB2</accession>
<evidence type="ECO:0000256" key="7">
    <source>
        <dbReference type="ARBA" id="ARBA00022779"/>
    </source>
</evidence>
<keyword evidence="4" id="KW-1003">Cell membrane</keyword>
<dbReference type="RefSeq" id="WP_271197830.1">
    <property type="nucleotide sequence ID" value="NZ_BSFN01000022.1"/>
</dbReference>
<dbReference type="AlphaFoldDB" id="A0A9W6KCB2"/>
<evidence type="ECO:0000256" key="5">
    <source>
        <dbReference type="ARBA" id="ARBA00022500"/>
    </source>
</evidence>
<organism evidence="12 13">
    <name type="scientific">Pseudomonas turukhanskensis</name>
    <dbReference type="NCBI Taxonomy" id="1806536"/>
    <lineage>
        <taxon>Bacteria</taxon>
        <taxon>Pseudomonadati</taxon>
        <taxon>Pseudomonadota</taxon>
        <taxon>Gammaproteobacteria</taxon>
        <taxon>Pseudomonadales</taxon>
        <taxon>Pseudomonadaceae</taxon>
        <taxon>Pseudomonas</taxon>
    </lineage>
</organism>
<keyword evidence="6 10" id="KW-0812">Transmembrane</keyword>
<gene>
    <name evidence="12" type="ORF">GCM10017655_46440</name>
</gene>
<evidence type="ECO:0000256" key="4">
    <source>
        <dbReference type="ARBA" id="ARBA00022475"/>
    </source>
</evidence>
<keyword evidence="5 10" id="KW-0145">Chemotaxis</keyword>
<evidence type="ECO:0000256" key="11">
    <source>
        <dbReference type="SAM" id="MobiDB-lite"/>
    </source>
</evidence>
<evidence type="ECO:0000256" key="2">
    <source>
        <dbReference type="ARBA" id="ARBA00004162"/>
    </source>
</evidence>
<keyword evidence="7 10" id="KW-0283">Flagellar rotation</keyword>
<dbReference type="GO" id="GO:0009425">
    <property type="term" value="C:bacterial-type flagellum basal body"/>
    <property type="evidence" value="ECO:0007669"/>
    <property type="project" value="InterPro"/>
</dbReference>
<dbReference type="GO" id="GO:0071978">
    <property type="term" value="P:bacterial-type flagellum-dependent swarming motility"/>
    <property type="evidence" value="ECO:0007669"/>
    <property type="project" value="TreeGrafter"/>
</dbReference>
<evidence type="ECO:0000313" key="12">
    <source>
        <dbReference type="EMBL" id="GLK91580.1"/>
    </source>
</evidence>
<keyword evidence="8 10" id="KW-1133">Transmembrane helix</keyword>
<comment type="function">
    <text evidence="1 10">Controls the rotational direction of flagella during chemotaxis.</text>
</comment>
<proteinExistence type="inferred from homology"/>
<dbReference type="InterPro" id="IPR005503">
    <property type="entry name" value="FliL"/>
</dbReference>
<keyword evidence="12" id="KW-0969">Cilium</keyword>
<keyword evidence="9 10" id="KW-0472">Membrane</keyword>
<feature type="transmembrane region" description="Helical" evidence="10">
    <location>
        <begin position="25"/>
        <end position="48"/>
    </location>
</feature>
<dbReference type="PANTHER" id="PTHR35091:SF2">
    <property type="entry name" value="FLAGELLAR PROTEIN FLIL"/>
    <property type="match status" value="1"/>
</dbReference>
<evidence type="ECO:0000256" key="8">
    <source>
        <dbReference type="ARBA" id="ARBA00022989"/>
    </source>
</evidence>